<keyword evidence="8 10" id="KW-0472">Membrane</keyword>
<dbReference type="Gene3D" id="1.10.287.3510">
    <property type="match status" value="1"/>
</dbReference>
<dbReference type="InterPro" id="IPR039428">
    <property type="entry name" value="NUOK/Mnh_C1-like"/>
</dbReference>
<keyword evidence="7" id="KW-0520">NAD</keyword>
<gene>
    <name evidence="11" type="primary">ND4L</name>
</gene>
<organism evidence="11">
    <name type="scientific">Pupa strigosa</name>
    <dbReference type="NCBI Taxonomy" id="96460"/>
    <lineage>
        <taxon>Eukaryota</taxon>
        <taxon>Metazoa</taxon>
        <taxon>Spiralia</taxon>
        <taxon>Lophotrochozoa</taxon>
        <taxon>Mollusca</taxon>
        <taxon>Gastropoda</taxon>
        <taxon>Heterobranchia</taxon>
        <taxon>lower Heterobranchia</taxon>
        <taxon>Acteonoidea</taxon>
        <taxon>Acteonidae</taxon>
        <taxon>Pupa</taxon>
    </lineage>
</organism>
<evidence type="ECO:0000256" key="6">
    <source>
        <dbReference type="ARBA" id="ARBA00022989"/>
    </source>
</evidence>
<feature type="transmembrane region" description="Helical" evidence="10">
    <location>
        <begin position="58"/>
        <end position="79"/>
    </location>
</feature>
<keyword evidence="4 10" id="KW-0812">Transmembrane</keyword>
<keyword evidence="11" id="KW-0496">Mitochondrion</keyword>
<comment type="similarity">
    <text evidence="2">Belongs to the complex I subunit 4L family.</text>
</comment>
<keyword evidence="6 10" id="KW-1133">Transmembrane helix</keyword>
<evidence type="ECO:0000256" key="3">
    <source>
        <dbReference type="ARBA" id="ARBA00016612"/>
    </source>
</evidence>
<evidence type="ECO:0000256" key="10">
    <source>
        <dbReference type="SAM" id="Phobius"/>
    </source>
</evidence>
<sequence length="95" mass="10233">MTLMFLSVVVICSAAIGFCMFSIHILSILILLEAMMLGLLGFLYSLHLASSTLSSSWILLLTFAACEASLGLSLLVSMLRLRGNDLTSSIVSLDF</sequence>
<geneLocation type="mitochondrion" evidence="11"/>
<evidence type="ECO:0000256" key="5">
    <source>
        <dbReference type="ARBA" id="ARBA00022967"/>
    </source>
</evidence>
<evidence type="ECO:0000313" key="11">
    <source>
        <dbReference type="EMBL" id="BAA89019.1"/>
    </source>
</evidence>
<evidence type="ECO:0000256" key="8">
    <source>
        <dbReference type="ARBA" id="ARBA00023136"/>
    </source>
</evidence>
<protein>
    <recommendedName>
        <fullName evidence="3">NADH-ubiquinone oxidoreductase chain 4L</fullName>
    </recommendedName>
    <alternativeName>
        <fullName evidence="9">NADH dehydrogenase subunit 4L</fullName>
    </alternativeName>
</protein>
<dbReference type="GO" id="GO:0016020">
    <property type="term" value="C:membrane"/>
    <property type="evidence" value="ECO:0007669"/>
    <property type="project" value="UniProtKB-SubCell"/>
</dbReference>
<evidence type="ECO:0000256" key="2">
    <source>
        <dbReference type="ARBA" id="ARBA00010519"/>
    </source>
</evidence>
<dbReference type="Pfam" id="PF00420">
    <property type="entry name" value="Oxidored_q2"/>
    <property type="match status" value="1"/>
</dbReference>
<name>Q9T9G4_9GAST</name>
<keyword evidence="5" id="KW-1278">Translocase</keyword>
<feature type="transmembrane region" description="Helical" evidence="10">
    <location>
        <begin position="25"/>
        <end position="46"/>
    </location>
</feature>
<dbReference type="CTD" id="4539"/>
<dbReference type="GeneID" id="808959"/>
<dbReference type="AlphaFoldDB" id="Q9T9G4"/>
<evidence type="ECO:0000256" key="9">
    <source>
        <dbReference type="ARBA" id="ARBA00031586"/>
    </source>
</evidence>
<dbReference type="EMBL" id="AB028237">
    <property type="protein sequence ID" value="BAA89019.1"/>
    <property type="molecule type" value="Genomic_DNA"/>
</dbReference>
<evidence type="ECO:0000256" key="4">
    <source>
        <dbReference type="ARBA" id="ARBA00022692"/>
    </source>
</evidence>
<dbReference type="RefSeq" id="NP_038230.1">
    <property type="nucleotide sequence ID" value="NC_002176.1"/>
</dbReference>
<accession>Q9T9G4</accession>
<proteinExistence type="inferred from homology"/>
<comment type="subcellular location">
    <subcellularLocation>
        <location evidence="1">Membrane</location>
        <topology evidence="1">Multi-pass membrane protein</topology>
    </subcellularLocation>
</comment>
<reference evidence="11" key="1">
    <citation type="journal article" date="2000" name="Mol. Biol. Evol.">
        <title>Complete sequence of the mitochondrial DNA of the primitive opisthobranch gastropod Pupa strigosa: systematic implication of the genome organization.</title>
        <authorList>
            <person name="Kurabayashi A."/>
            <person name="Ueshima R."/>
        </authorList>
    </citation>
    <scope>NUCLEOTIDE SEQUENCE</scope>
</reference>
<evidence type="ECO:0000256" key="7">
    <source>
        <dbReference type="ARBA" id="ARBA00023027"/>
    </source>
</evidence>
<evidence type="ECO:0000256" key="1">
    <source>
        <dbReference type="ARBA" id="ARBA00004141"/>
    </source>
</evidence>